<dbReference type="PANTHER" id="PTHR11579:SF0">
    <property type="entry name" value="PROTEIN-L-ISOASPARTATE(D-ASPARTATE) O-METHYLTRANSFERASE"/>
    <property type="match status" value="1"/>
</dbReference>
<evidence type="ECO:0000256" key="10">
    <source>
        <dbReference type="ARBA" id="ARBA00031323"/>
    </source>
</evidence>
<evidence type="ECO:0000256" key="5">
    <source>
        <dbReference type="ARBA" id="ARBA00022490"/>
    </source>
</evidence>
<dbReference type="RefSeq" id="WP_348396691.1">
    <property type="nucleotide sequence ID" value="NZ_CP136600.1"/>
</dbReference>
<keyword evidence="5" id="KW-0963">Cytoplasm</keyword>
<evidence type="ECO:0000313" key="13">
    <source>
        <dbReference type="Proteomes" id="UP001301442"/>
    </source>
</evidence>
<comment type="subcellular location">
    <subcellularLocation>
        <location evidence="1">Cytoplasm</location>
    </subcellularLocation>
</comment>
<organism evidence="12 13">
    <name type="scientific">Thalassotalea fonticola</name>
    <dbReference type="NCBI Taxonomy" id="3065649"/>
    <lineage>
        <taxon>Bacteria</taxon>
        <taxon>Pseudomonadati</taxon>
        <taxon>Pseudomonadota</taxon>
        <taxon>Gammaproteobacteria</taxon>
        <taxon>Alteromonadales</taxon>
        <taxon>Colwelliaceae</taxon>
        <taxon>Thalassotalea</taxon>
    </lineage>
</organism>
<evidence type="ECO:0000256" key="7">
    <source>
        <dbReference type="ARBA" id="ARBA00022679"/>
    </source>
</evidence>
<dbReference type="EMBL" id="CP136600">
    <property type="protein sequence ID" value="WOH37914.1"/>
    <property type="molecule type" value="Genomic_DNA"/>
</dbReference>
<gene>
    <name evidence="12" type="ORF">RI844_01380</name>
</gene>
<sequence>MKKIDAKLIQRVNQAFVKVKRSHFMPESLRHMADSDRPFSIGFGQTISQPYTVRNMLLWLAPQKGDKVLDVGSGSGWSTALLSCLVGASGRVYGVERISKLKLWGEHNCLSFGCRNVQFFVAEQSLGLLDYAPYDRILVSAAATEQIPHELLAQLAPEGKMVIPVEHIIYELKKSLTDKIDYCRKHAGYAFVPLVI</sequence>
<dbReference type="PANTHER" id="PTHR11579">
    <property type="entry name" value="PROTEIN-L-ISOASPARTATE O-METHYLTRANSFERASE"/>
    <property type="match status" value="1"/>
</dbReference>
<dbReference type="InterPro" id="IPR029063">
    <property type="entry name" value="SAM-dependent_MTases_sf"/>
</dbReference>
<keyword evidence="6" id="KW-0489">Methyltransferase</keyword>
<evidence type="ECO:0000256" key="6">
    <source>
        <dbReference type="ARBA" id="ARBA00022603"/>
    </source>
</evidence>
<dbReference type="SUPFAM" id="SSF53335">
    <property type="entry name" value="S-adenosyl-L-methionine-dependent methyltransferases"/>
    <property type="match status" value="1"/>
</dbReference>
<dbReference type="InterPro" id="IPR000682">
    <property type="entry name" value="PCMT"/>
</dbReference>
<evidence type="ECO:0000256" key="11">
    <source>
        <dbReference type="ARBA" id="ARBA00031350"/>
    </source>
</evidence>
<proteinExistence type="inferred from homology"/>
<evidence type="ECO:0000256" key="1">
    <source>
        <dbReference type="ARBA" id="ARBA00004496"/>
    </source>
</evidence>
<dbReference type="Pfam" id="PF01135">
    <property type="entry name" value="PCMT"/>
    <property type="match status" value="1"/>
</dbReference>
<dbReference type="CDD" id="cd02440">
    <property type="entry name" value="AdoMet_MTases"/>
    <property type="match status" value="1"/>
</dbReference>
<evidence type="ECO:0000313" key="12">
    <source>
        <dbReference type="EMBL" id="WOH37914.1"/>
    </source>
</evidence>
<keyword evidence="13" id="KW-1185">Reference proteome</keyword>
<evidence type="ECO:0000256" key="9">
    <source>
        <dbReference type="ARBA" id="ARBA00030757"/>
    </source>
</evidence>
<reference evidence="12 13" key="1">
    <citation type="submission" date="2023-09" db="EMBL/GenBank/DDBJ databases">
        <authorList>
            <person name="Qi X."/>
        </authorList>
    </citation>
    <scope>NUCLEOTIDE SEQUENCE [LARGE SCALE GENOMIC DNA]</scope>
    <source>
        <strain evidence="12 13">S1-1</strain>
    </source>
</reference>
<keyword evidence="7" id="KW-0808">Transferase</keyword>
<evidence type="ECO:0000256" key="2">
    <source>
        <dbReference type="ARBA" id="ARBA00005369"/>
    </source>
</evidence>
<evidence type="ECO:0000256" key="3">
    <source>
        <dbReference type="ARBA" id="ARBA00011890"/>
    </source>
</evidence>
<keyword evidence="8" id="KW-0949">S-adenosyl-L-methionine</keyword>
<accession>A0ABZ0GQG7</accession>
<dbReference type="Gene3D" id="3.40.50.150">
    <property type="entry name" value="Vaccinia Virus protein VP39"/>
    <property type="match status" value="1"/>
</dbReference>
<comment type="similarity">
    <text evidence="2">Belongs to the methyltransferase superfamily. L-isoaspartyl/D-aspartyl protein methyltransferase family.</text>
</comment>
<dbReference type="Proteomes" id="UP001301442">
    <property type="component" value="Chromosome"/>
</dbReference>
<protein>
    <recommendedName>
        <fullName evidence="4">Protein-L-isoaspartate O-methyltransferase</fullName>
        <ecNumber evidence="3">2.1.1.77</ecNumber>
    </recommendedName>
    <alternativeName>
        <fullName evidence="11">L-isoaspartyl protein carboxyl methyltransferase</fullName>
    </alternativeName>
    <alternativeName>
        <fullName evidence="9">Protein L-isoaspartyl methyltransferase</fullName>
    </alternativeName>
    <alternativeName>
        <fullName evidence="10">Protein-beta-aspartate methyltransferase</fullName>
    </alternativeName>
</protein>
<name>A0ABZ0GQG7_9GAMM</name>
<dbReference type="EC" id="2.1.1.77" evidence="3"/>
<evidence type="ECO:0000256" key="8">
    <source>
        <dbReference type="ARBA" id="ARBA00022691"/>
    </source>
</evidence>
<evidence type="ECO:0000256" key="4">
    <source>
        <dbReference type="ARBA" id="ARBA00013346"/>
    </source>
</evidence>